<comment type="caution">
    <text evidence="2">The sequence shown here is derived from an EMBL/GenBank/DDBJ whole genome shotgun (WGS) entry which is preliminary data.</text>
</comment>
<dbReference type="OrthoDB" id="3044247at2759"/>
<gene>
    <name evidence="2" type="ORF">MSAN_01258000</name>
</gene>
<dbReference type="Proteomes" id="UP000623467">
    <property type="component" value="Unassembled WGS sequence"/>
</dbReference>
<evidence type="ECO:0000256" key="1">
    <source>
        <dbReference type="SAM" id="MobiDB-lite"/>
    </source>
</evidence>
<reference evidence="2" key="1">
    <citation type="submission" date="2020-05" db="EMBL/GenBank/DDBJ databases">
        <title>Mycena genomes resolve the evolution of fungal bioluminescence.</title>
        <authorList>
            <person name="Tsai I.J."/>
        </authorList>
    </citation>
    <scope>NUCLEOTIDE SEQUENCE</scope>
    <source>
        <strain evidence="2">160909Yilan</strain>
    </source>
</reference>
<dbReference type="EMBL" id="JACAZH010000009">
    <property type="protein sequence ID" value="KAF7359163.1"/>
    <property type="molecule type" value="Genomic_DNA"/>
</dbReference>
<dbReference type="AlphaFoldDB" id="A0A8H6YDM0"/>
<sequence>MLFIAHRGVELRLETSCRDPILLSDEKVEGYIKSAVAMIEANKCYIAWWRTTDNPMNIECQLFVSHGPDGKVQETRAVYFCMDKANRRTQTHNTRDKLEPPFTQYCMLRTQNNGYLRLDIRRHRGGNDELFVGDLIDDGEPHAALQVKFKRPLGSSMGRQETAQSGGPPELGPPELEPPELGRMHSRRTGLTQSPKTSILMMLKW</sequence>
<proteinExistence type="predicted"/>
<accession>A0A8H6YDM0</accession>
<protein>
    <submittedName>
        <fullName evidence="2">Uncharacterized protein</fullName>
    </submittedName>
</protein>
<keyword evidence="3" id="KW-1185">Reference proteome</keyword>
<evidence type="ECO:0000313" key="3">
    <source>
        <dbReference type="Proteomes" id="UP000623467"/>
    </source>
</evidence>
<evidence type="ECO:0000313" key="2">
    <source>
        <dbReference type="EMBL" id="KAF7359163.1"/>
    </source>
</evidence>
<name>A0A8H6YDM0_9AGAR</name>
<organism evidence="2 3">
    <name type="scientific">Mycena sanguinolenta</name>
    <dbReference type="NCBI Taxonomy" id="230812"/>
    <lineage>
        <taxon>Eukaryota</taxon>
        <taxon>Fungi</taxon>
        <taxon>Dikarya</taxon>
        <taxon>Basidiomycota</taxon>
        <taxon>Agaricomycotina</taxon>
        <taxon>Agaricomycetes</taxon>
        <taxon>Agaricomycetidae</taxon>
        <taxon>Agaricales</taxon>
        <taxon>Marasmiineae</taxon>
        <taxon>Mycenaceae</taxon>
        <taxon>Mycena</taxon>
    </lineage>
</organism>
<feature type="region of interest" description="Disordered" evidence="1">
    <location>
        <begin position="151"/>
        <end position="197"/>
    </location>
</feature>